<dbReference type="EMBL" id="JBBUTI010000011">
    <property type="protein sequence ID" value="MEK8047772.1"/>
    <property type="molecule type" value="Genomic_DNA"/>
</dbReference>
<reference evidence="2 3" key="1">
    <citation type="submission" date="2024-04" db="EMBL/GenBank/DDBJ databases">
        <title>Novel species of the genus Ideonella isolated from streams.</title>
        <authorList>
            <person name="Lu H."/>
        </authorList>
    </citation>
    <scope>NUCLEOTIDE SEQUENCE [LARGE SCALE GENOMIC DNA]</scope>
    <source>
        <strain evidence="2 3">LYT19W</strain>
    </source>
</reference>
<dbReference type="Proteomes" id="UP001379945">
    <property type="component" value="Unassembled WGS sequence"/>
</dbReference>
<evidence type="ECO:0000313" key="2">
    <source>
        <dbReference type="EMBL" id="MEK8047772.1"/>
    </source>
</evidence>
<evidence type="ECO:0000256" key="1">
    <source>
        <dbReference type="SAM" id="Phobius"/>
    </source>
</evidence>
<gene>
    <name evidence="2" type="ORF">AACH00_15525</name>
</gene>
<evidence type="ECO:0008006" key="4">
    <source>
        <dbReference type="Google" id="ProtNLM"/>
    </source>
</evidence>
<organism evidence="2 3">
    <name type="scientific">Ideonella margarita</name>
    <dbReference type="NCBI Taxonomy" id="2984191"/>
    <lineage>
        <taxon>Bacteria</taxon>
        <taxon>Pseudomonadati</taxon>
        <taxon>Pseudomonadota</taxon>
        <taxon>Betaproteobacteria</taxon>
        <taxon>Burkholderiales</taxon>
        <taxon>Sphaerotilaceae</taxon>
        <taxon>Ideonella</taxon>
    </lineage>
</organism>
<accession>A0ABU9C797</accession>
<keyword evidence="1" id="KW-0472">Membrane</keyword>
<dbReference type="RefSeq" id="WP_341400080.1">
    <property type="nucleotide sequence ID" value="NZ_JBBUTI010000011.1"/>
</dbReference>
<keyword evidence="3" id="KW-1185">Reference proteome</keyword>
<evidence type="ECO:0000313" key="3">
    <source>
        <dbReference type="Proteomes" id="UP001379945"/>
    </source>
</evidence>
<protein>
    <recommendedName>
        <fullName evidence="4">DUF2550 family protein</fullName>
    </recommendedName>
</protein>
<keyword evidence="1" id="KW-1133">Transmembrane helix</keyword>
<name>A0ABU9C797_9BURK</name>
<sequence>MPPSDLPFYLQPQWFLPGLVLLWLVTSVVIAWLAGWRALAALYPALADGAGPWLRFVTGTLGSPHWPMRYKRCLRLRVDEAGLTVGVMIPFSFGSRPFRVAWTEVAAVAESQSIKNRMVSLQFKGASPVLTLGDDIGQHVLAAWRAAVPAGDAAQPFD</sequence>
<feature type="transmembrane region" description="Helical" evidence="1">
    <location>
        <begin position="14"/>
        <end position="34"/>
    </location>
</feature>
<keyword evidence="1" id="KW-0812">Transmembrane</keyword>
<proteinExistence type="predicted"/>
<comment type="caution">
    <text evidence="2">The sequence shown here is derived from an EMBL/GenBank/DDBJ whole genome shotgun (WGS) entry which is preliminary data.</text>
</comment>